<dbReference type="PANTHER" id="PTHR43827">
    <property type="entry name" value="2,5-DIKETO-D-GLUCONIC ACID REDUCTASE"/>
    <property type="match status" value="1"/>
</dbReference>
<dbReference type="PaxDb" id="2903-EOD35746"/>
<dbReference type="Proteomes" id="UP000013827">
    <property type="component" value="Unassembled WGS sequence"/>
</dbReference>
<dbReference type="CDD" id="cd19071">
    <property type="entry name" value="AKR_AKR1-5-like"/>
    <property type="match status" value="1"/>
</dbReference>
<sequence>MPLVGYGCAGRIGRKPLGEALELGYALFDTSQASEWYLEEELGVALAMSSVNRSAVFLTSKLHPRDLGEQSTLRAFPASLRNLQTSTIDAFLLHYPRCFGDLCGGREPEGTWRESWRALESLYEQGQVRALGVSNFSPDELQQLLGFARTPPHIVQSWMDPLHQERPLREVCRAHGILFQAYSTLGTQWAGRGVRVNPVLRHPVLGAVAAEVGRSTAQVALRWALQHGVAVIPRSTKRRHMAEGLDLFAFDLSAAQMASIDSLDGTDPSAVHAPPPPPRSCTDDSDACGAWADAGECDANPGYMHKACAASCDTCPAKAEL</sequence>
<dbReference type="OMA" id="HYPCTFK"/>
<name>A0A0D3KJ11_EMIH1</name>
<dbReference type="PANTHER" id="PTHR43827:SF8">
    <property type="entry name" value="ALDO_KETO REDUCTASE FAMILY PROTEIN"/>
    <property type="match status" value="1"/>
</dbReference>
<dbReference type="InterPro" id="IPR003582">
    <property type="entry name" value="ShKT_dom"/>
</dbReference>
<dbReference type="Pfam" id="PF00248">
    <property type="entry name" value="Aldo_ket_red"/>
    <property type="match status" value="1"/>
</dbReference>
<dbReference type="InterPro" id="IPR036812">
    <property type="entry name" value="NAD(P)_OxRdtase_dom_sf"/>
</dbReference>
<protein>
    <recommendedName>
        <fullName evidence="3">ShKT domain-containing protein</fullName>
    </recommendedName>
</protein>
<evidence type="ECO:0000313" key="4">
    <source>
        <dbReference type="EnsemblProtists" id="EOD35746"/>
    </source>
</evidence>
<dbReference type="KEGG" id="ehx:EMIHUDRAFT_362921"/>
<reference evidence="4" key="2">
    <citation type="submission" date="2024-10" db="UniProtKB">
        <authorList>
            <consortium name="EnsemblProtists"/>
        </authorList>
    </citation>
    <scope>IDENTIFICATION</scope>
</reference>
<dbReference type="AlphaFoldDB" id="A0A0D3KJ11"/>
<feature type="domain" description="ShKT" evidence="3">
    <location>
        <begin position="281"/>
        <end position="315"/>
    </location>
</feature>
<organism evidence="4 5">
    <name type="scientific">Emiliania huxleyi (strain CCMP1516)</name>
    <dbReference type="NCBI Taxonomy" id="280463"/>
    <lineage>
        <taxon>Eukaryota</taxon>
        <taxon>Haptista</taxon>
        <taxon>Haptophyta</taxon>
        <taxon>Prymnesiophyceae</taxon>
        <taxon>Isochrysidales</taxon>
        <taxon>Noelaerhabdaceae</taxon>
        <taxon>Emiliania</taxon>
    </lineage>
</organism>
<evidence type="ECO:0000256" key="2">
    <source>
        <dbReference type="PIRSR" id="PIRSR000097-3"/>
    </source>
</evidence>
<dbReference type="EnsemblProtists" id="EOD35746">
    <property type="protein sequence ID" value="EOD35746"/>
    <property type="gene ID" value="EMIHUDRAFT_362921"/>
</dbReference>
<dbReference type="GO" id="GO:0016491">
    <property type="term" value="F:oxidoreductase activity"/>
    <property type="evidence" value="ECO:0007669"/>
    <property type="project" value="InterPro"/>
</dbReference>
<dbReference type="PROSITE" id="PS51670">
    <property type="entry name" value="SHKT"/>
    <property type="match status" value="1"/>
</dbReference>
<evidence type="ECO:0000313" key="5">
    <source>
        <dbReference type="Proteomes" id="UP000013827"/>
    </source>
</evidence>
<dbReference type="GeneID" id="17281017"/>
<evidence type="ECO:0000256" key="1">
    <source>
        <dbReference type="PIRSR" id="PIRSR000097-2"/>
    </source>
</evidence>
<dbReference type="HOGENOM" id="CLU_023205_0_1_1"/>
<reference evidence="5" key="1">
    <citation type="journal article" date="2013" name="Nature">
        <title>Pan genome of the phytoplankton Emiliania underpins its global distribution.</title>
        <authorList>
            <person name="Read B.A."/>
            <person name="Kegel J."/>
            <person name="Klute M.J."/>
            <person name="Kuo A."/>
            <person name="Lefebvre S.C."/>
            <person name="Maumus F."/>
            <person name="Mayer C."/>
            <person name="Miller J."/>
            <person name="Monier A."/>
            <person name="Salamov A."/>
            <person name="Young J."/>
            <person name="Aguilar M."/>
            <person name="Claverie J.M."/>
            <person name="Frickenhaus S."/>
            <person name="Gonzalez K."/>
            <person name="Herman E.K."/>
            <person name="Lin Y.C."/>
            <person name="Napier J."/>
            <person name="Ogata H."/>
            <person name="Sarno A.F."/>
            <person name="Shmutz J."/>
            <person name="Schroeder D."/>
            <person name="de Vargas C."/>
            <person name="Verret F."/>
            <person name="von Dassow P."/>
            <person name="Valentin K."/>
            <person name="Van de Peer Y."/>
            <person name="Wheeler G."/>
            <person name="Dacks J.B."/>
            <person name="Delwiche C.F."/>
            <person name="Dyhrman S.T."/>
            <person name="Glockner G."/>
            <person name="John U."/>
            <person name="Richards T."/>
            <person name="Worden A.Z."/>
            <person name="Zhang X."/>
            <person name="Grigoriev I.V."/>
            <person name="Allen A.E."/>
            <person name="Bidle K."/>
            <person name="Borodovsky M."/>
            <person name="Bowler C."/>
            <person name="Brownlee C."/>
            <person name="Cock J.M."/>
            <person name="Elias M."/>
            <person name="Gladyshev V.N."/>
            <person name="Groth M."/>
            <person name="Guda C."/>
            <person name="Hadaegh A."/>
            <person name="Iglesias-Rodriguez M.D."/>
            <person name="Jenkins J."/>
            <person name="Jones B.M."/>
            <person name="Lawson T."/>
            <person name="Leese F."/>
            <person name="Lindquist E."/>
            <person name="Lobanov A."/>
            <person name="Lomsadze A."/>
            <person name="Malik S.B."/>
            <person name="Marsh M.E."/>
            <person name="Mackinder L."/>
            <person name="Mock T."/>
            <person name="Mueller-Roeber B."/>
            <person name="Pagarete A."/>
            <person name="Parker M."/>
            <person name="Probert I."/>
            <person name="Quesneville H."/>
            <person name="Raines C."/>
            <person name="Rensing S.A."/>
            <person name="Riano-Pachon D.M."/>
            <person name="Richier S."/>
            <person name="Rokitta S."/>
            <person name="Shiraiwa Y."/>
            <person name="Soanes D.M."/>
            <person name="van der Giezen M."/>
            <person name="Wahlund T.M."/>
            <person name="Williams B."/>
            <person name="Wilson W."/>
            <person name="Wolfe G."/>
            <person name="Wurch L.L."/>
        </authorList>
    </citation>
    <scope>NUCLEOTIDE SEQUENCE</scope>
</reference>
<dbReference type="SMART" id="SM00254">
    <property type="entry name" value="ShKT"/>
    <property type="match status" value="1"/>
</dbReference>
<proteinExistence type="predicted"/>
<dbReference type="Pfam" id="PF01549">
    <property type="entry name" value="ShK"/>
    <property type="match status" value="1"/>
</dbReference>
<dbReference type="PIRSF" id="PIRSF000097">
    <property type="entry name" value="AKR"/>
    <property type="match status" value="1"/>
</dbReference>
<dbReference type="PRINTS" id="PR00069">
    <property type="entry name" value="ALDKETRDTASE"/>
</dbReference>
<dbReference type="Gene3D" id="3.20.20.100">
    <property type="entry name" value="NADP-dependent oxidoreductase domain"/>
    <property type="match status" value="1"/>
</dbReference>
<dbReference type="InterPro" id="IPR023210">
    <property type="entry name" value="NADP_OxRdtase_dom"/>
</dbReference>
<dbReference type="STRING" id="2903.R1FJK4"/>
<dbReference type="InterPro" id="IPR020471">
    <property type="entry name" value="AKR"/>
</dbReference>
<dbReference type="eggNOG" id="KOG1577">
    <property type="taxonomic scope" value="Eukaryota"/>
</dbReference>
<feature type="site" description="Lowers pKa of active site Tyr" evidence="2">
    <location>
        <position position="61"/>
    </location>
</feature>
<dbReference type="PROSITE" id="PS00062">
    <property type="entry name" value="ALDOKETO_REDUCTASE_2"/>
    <property type="match status" value="1"/>
</dbReference>
<evidence type="ECO:0000259" key="3">
    <source>
        <dbReference type="PROSITE" id="PS51670"/>
    </source>
</evidence>
<dbReference type="RefSeq" id="XP_005788175.1">
    <property type="nucleotide sequence ID" value="XM_005788118.1"/>
</dbReference>
<dbReference type="InterPro" id="IPR018170">
    <property type="entry name" value="Aldo/ket_reductase_CS"/>
</dbReference>
<dbReference type="SUPFAM" id="SSF51430">
    <property type="entry name" value="NAD(P)-linked oxidoreductase"/>
    <property type="match status" value="1"/>
</dbReference>
<accession>A0A0D3KJ11</accession>
<feature type="binding site" evidence="1">
    <location>
        <position position="94"/>
    </location>
    <ligand>
        <name>substrate</name>
    </ligand>
</feature>
<keyword evidence="5" id="KW-1185">Reference proteome</keyword>